<protein>
    <submittedName>
        <fullName evidence="1">Uncharacterized protein</fullName>
    </submittedName>
</protein>
<dbReference type="RefSeq" id="WP_160334596.1">
    <property type="nucleotide sequence ID" value="NZ_CALPCR010000008.1"/>
</dbReference>
<name>A0A6L6YFM0_9BURK</name>
<evidence type="ECO:0000313" key="2">
    <source>
        <dbReference type="Proteomes" id="UP000472580"/>
    </source>
</evidence>
<evidence type="ECO:0000313" key="1">
    <source>
        <dbReference type="EMBL" id="MVX56164.1"/>
    </source>
</evidence>
<accession>A0A6L6YFM0</accession>
<keyword evidence="2" id="KW-1185">Reference proteome</keyword>
<gene>
    <name evidence="1" type="ORF">E5987_02945</name>
</gene>
<dbReference type="EMBL" id="WSRP01000006">
    <property type="protein sequence ID" value="MVX56164.1"/>
    <property type="molecule type" value="Genomic_DNA"/>
</dbReference>
<proteinExistence type="predicted"/>
<comment type="caution">
    <text evidence="1">The sequence shown here is derived from an EMBL/GenBank/DDBJ whole genome shotgun (WGS) entry which is preliminary data.</text>
</comment>
<dbReference type="Proteomes" id="UP000472580">
    <property type="component" value="Unassembled WGS sequence"/>
</dbReference>
<dbReference type="OrthoDB" id="9156566at2"/>
<sequence length="97" mass="10825">MQELDEAGFANRISSGLDFNEMLTRMLQQNGYTSDNSKKGLRSALKDYDAVFHKEPPKWLSLIWPSTAMSLVHLSLAKKTSLPDTVDLPQCALKNGL</sequence>
<reference evidence="1 2" key="1">
    <citation type="submission" date="2019-12" db="EMBL/GenBank/DDBJ databases">
        <title>Microbes associate with the intestines of laboratory mice.</title>
        <authorList>
            <person name="Navarre W."/>
            <person name="Wong E."/>
        </authorList>
    </citation>
    <scope>NUCLEOTIDE SEQUENCE [LARGE SCALE GENOMIC DNA]</scope>
    <source>
        <strain evidence="1 2">NM82_D38</strain>
    </source>
</reference>
<dbReference type="AlphaFoldDB" id="A0A6L6YFM0"/>
<organism evidence="1 2">
    <name type="scientific">Parasutterella muris</name>
    <dbReference type="NCBI Taxonomy" id="2565572"/>
    <lineage>
        <taxon>Bacteria</taxon>
        <taxon>Pseudomonadati</taxon>
        <taxon>Pseudomonadota</taxon>
        <taxon>Betaproteobacteria</taxon>
        <taxon>Burkholderiales</taxon>
        <taxon>Sutterellaceae</taxon>
        <taxon>Parasutterella</taxon>
    </lineage>
</organism>